<keyword evidence="2" id="KW-1185">Reference proteome</keyword>
<reference evidence="1 2" key="1">
    <citation type="submission" date="2015-01" db="EMBL/GenBank/DDBJ databases">
        <title>The Genome Sequence of Exophiala oligosperma CBS72588.</title>
        <authorList>
            <consortium name="The Broad Institute Genomics Platform"/>
            <person name="Cuomo C."/>
            <person name="de Hoog S."/>
            <person name="Gorbushina A."/>
            <person name="Stielow B."/>
            <person name="Teixiera M."/>
            <person name="Abouelleil A."/>
            <person name="Chapman S.B."/>
            <person name="Priest M."/>
            <person name="Young S.K."/>
            <person name="Wortman J."/>
            <person name="Nusbaum C."/>
            <person name="Birren B."/>
        </authorList>
    </citation>
    <scope>NUCLEOTIDE SEQUENCE [LARGE SCALE GENOMIC DNA]</scope>
    <source>
        <strain evidence="1 2">CBS 72588</strain>
    </source>
</reference>
<evidence type="ECO:0000313" key="2">
    <source>
        <dbReference type="Proteomes" id="UP000053342"/>
    </source>
</evidence>
<dbReference type="GeneID" id="27358959"/>
<name>A0A0D2E0H8_9EURO</name>
<evidence type="ECO:0000313" key="1">
    <source>
        <dbReference type="EMBL" id="KIW41314.1"/>
    </source>
</evidence>
<dbReference type="AlphaFoldDB" id="A0A0D2E0H8"/>
<dbReference type="VEuPathDB" id="FungiDB:PV06_06885"/>
<sequence length="171" mass="19718">MPSTIFLPLWSVRDESEKSDSVATVAADRGILPCHYTRWILSLGIHASAYQTSHHVHPRFWGSRNQMIFHEPMLVQRARGVRGEGVPLYLFFFSPPFESYRTELHLLGWVKRSINNPPSPPCFQRFPSRIDWRSKEDFFFVCETRAKTKPGISLFPSPSPVYTRPSLVVVV</sequence>
<dbReference type="Proteomes" id="UP000053342">
    <property type="component" value="Unassembled WGS sequence"/>
</dbReference>
<dbReference type="RefSeq" id="XP_016261530.1">
    <property type="nucleotide sequence ID" value="XM_016408050.1"/>
</dbReference>
<dbReference type="EMBL" id="KN847337">
    <property type="protein sequence ID" value="KIW41314.1"/>
    <property type="molecule type" value="Genomic_DNA"/>
</dbReference>
<accession>A0A0D2E0H8</accession>
<proteinExistence type="predicted"/>
<protein>
    <submittedName>
        <fullName evidence="1">Uncharacterized protein</fullName>
    </submittedName>
</protein>
<dbReference type="HOGENOM" id="CLU_1562891_0_0_1"/>
<gene>
    <name evidence="1" type="ORF">PV06_06885</name>
</gene>
<organism evidence="1 2">
    <name type="scientific">Exophiala oligosperma</name>
    <dbReference type="NCBI Taxonomy" id="215243"/>
    <lineage>
        <taxon>Eukaryota</taxon>
        <taxon>Fungi</taxon>
        <taxon>Dikarya</taxon>
        <taxon>Ascomycota</taxon>
        <taxon>Pezizomycotina</taxon>
        <taxon>Eurotiomycetes</taxon>
        <taxon>Chaetothyriomycetidae</taxon>
        <taxon>Chaetothyriales</taxon>
        <taxon>Herpotrichiellaceae</taxon>
        <taxon>Exophiala</taxon>
    </lineage>
</organism>